<dbReference type="AlphaFoldDB" id="A0ABD6B314"/>
<reference evidence="2 3" key="1">
    <citation type="journal article" date="2019" name="Int. J. Syst. Evol. Microbiol.">
        <title>The Global Catalogue of Microorganisms (GCM) 10K type strain sequencing project: providing services to taxonomists for standard genome sequencing and annotation.</title>
        <authorList>
            <consortium name="The Broad Institute Genomics Platform"/>
            <consortium name="The Broad Institute Genome Sequencing Center for Infectious Disease"/>
            <person name="Wu L."/>
            <person name="Ma J."/>
        </authorList>
    </citation>
    <scope>NUCLEOTIDE SEQUENCE [LARGE SCALE GENOMIC DNA]</scope>
    <source>
        <strain evidence="2 3">CGMCC 1.12285</strain>
    </source>
</reference>
<accession>A0ABD6B314</accession>
<dbReference type="RefSeq" id="WP_379817889.1">
    <property type="nucleotide sequence ID" value="NZ_JBHUDH010000012.1"/>
</dbReference>
<protein>
    <recommendedName>
        <fullName evidence="4">MYXO-CTERM domain-containing protein</fullName>
    </recommendedName>
</protein>
<proteinExistence type="predicted"/>
<feature type="region of interest" description="Disordered" evidence="1">
    <location>
        <begin position="18"/>
        <end position="52"/>
    </location>
</feature>
<feature type="region of interest" description="Disordered" evidence="1">
    <location>
        <begin position="96"/>
        <end position="115"/>
    </location>
</feature>
<evidence type="ECO:0000313" key="3">
    <source>
        <dbReference type="Proteomes" id="UP001597111"/>
    </source>
</evidence>
<keyword evidence="3" id="KW-1185">Reference proteome</keyword>
<dbReference type="Proteomes" id="UP001597111">
    <property type="component" value="Unassembled WGS sequence"/>
</dbReference>
<organism evidence="2 3">
    <name type="scientific">Halolamina salina</name>
    <dbReference type="NCBI Taxonomy" id="1220023"/>
    <lineage>
        <taxon>Archaea</taxon>
        <taxon>Methanobacteriati</taxon>
        <taxon>Methanobacteriota</taxon>
        <taxon>Stenosarchaea group</taxon>
        <taxon>Halobacteria</taxon>
        <taxon>Halobacteriales</taxon>
        <taxon>Haloferacaceae</taxon>
    </lineage>
</organism>
<dbReference type="EMBL" id="JBHUDH010000012">
    <property type="protein sequence ID" value="MFD1524996.1"/>
    <property type="molecule type" value="Genomic_DNA"/>
</dbReference>
<gene>
    <name evidence="2" type="ORF">ACFR9S_01590</name>
</gene>
<comment type="caution">
    <text evidence="2">The sequence shown here is derived from an EMBL/GenBank/DDBJ whole genome shotgun (WGS) entry which is preliminary data.</text>
</comment>
<evidence type="ECO:0008006" key="4">
    <source>
        <dbReference type="Google" id="ProtNLM"/>
    </source>
</evidence>
<evidence type="ECO:0000256" key="1">
    <source>
        <dbReference type="SAM" id="MobiDB-lite"/>
    </source>
</evidence>
<name>A0ABD6B314_9EURY</name>
<evidence type="ECO:0000313" key="2">
    <source>
        <dbReference type="EMBL" id="MFD1524996.1"/>
    </source>
</evidence>
<sequence length="154" mass="15968">MSDKQFTLLELHVHDGLQFGPRSLGSDDTAADDATRESAAEAVEASGDGSGSSVFGPLLGLGVLAALAYAVRKLLSGVDPEGLDALDDIEEEVQDATDDLESDEDSVPIEITSPDEETDGNLARLLAGAAVLLVLFVLGAKKLLSGSEEIVVED</sequence>